<evidence type="ECO:0000256" key="1">
    <source>
        <dbReference type="SAM" id="MobiDB-lite"/>
    </source>
</evidence>
<evidence type="ECO:0000313" key="2">
    <source>
        <dbReference type="EMBL" id="CUS44193.1"/>
    </source>
</evidence>
<dbReference type="EMBL" id="CZQE01000118">
    <property type="protein sequence ID" value="CUS44193.1"/>
    <property type="molecule type" value="Genomic_DNA"/>
</dbReference>
<sequence length="46" mass="4957">MPAPGMVDPALILGHDSIRQVSAMRACGNPARRDGTPRPTFLESEH</sequence>
<dbReference type="AlphaFoldDB" id="A0A160TIH3"/>
<gene>
    <name evidence="2" type="ORF">MGWOODY_Smn3013</name>
</gene>
<organism evidence="2">
    <name type="scientific">hydrothermal vent metagenome</name>
    <dbReference type="NCBI Taxonomy" id="652676"/>
    <lineage>
        <taxon>unclassified sequences</taxon>
        <taxon>metagenomes</taxon>
        <taxon>ecological metagenomes</taxon>
    </lineage>
</organism>
<name>A0A160TIH3_9ZZZZ</name>
<proteinExistence type="predicted"/>
<accession>A0A160TIH3</accession>
<protein>
    <submittedName>
        <fullName evidence="2">Uncharacterized protein</fullName>
    </submittedName>
</protein>
<feature type="region of interest" description="Disordered" evidence="1">
    <location>
        <begin position="27"/>
        <end position="46"/>
    </location>
</feature>
<reference evidence="2" key="1">
    <citation type="submission" date="2015-10" db="EMBL/GenBank/DDBJ databases">
        <authorList>
            <person name="Gilbert D.G."/>
        </authorList>
    </citation>
    <scope>NUCLEOTIDE SEQUENCE</scope>
</reference>